<dbReference type="FunFam" id="2.60.40.60:FF:000013">
    <property type="entry name" value="Cadherin EGF LAG seven-pass G-type receptor"/>
    <property type="match status" value="1"/>
</dbReference>
<dbReference type="InterPro" id="IPR015919">
    <property type="entry name" value="Cadherin-like_sf"/>
</dbReference>
<dbReference type="GO" id="GO:0045296">
    <property type="term" value="F:cadherin binding"/>
    <property type="evidence" value="ECO:0007669"/>
    <property type="project" value="TreeGrafter"/>
</dbReference>
<dbReference type="FunFam" id="2.60.40.60:FF:000015">
    <property type="entry name" value="FAT atypical cadherin 1"/>
    <property type="match status" value="2"/>
</dbReference>
<dbReference type="FunFam" id="2.60.40.60:FF:000058">
    <property type="entry name" value="FAT atypical cadherin 3"/>
    <property type="match status" value="1"/>
</dbReference>
<sequence length="2657" mass="293456">VAVVKISPPPLSVNYSFSSLSDLMYFSINPLTGVIMTTRQLTKISQDFMHMEVVDIISQQRARVKITIEDANNNSPVFIRPPSTIAINESLPVGTVVLVVSAVDDDKGENGYITYTINGDQSLPFAIQQHTGELRITRDLDFESSKDTYTFAVRASDWGSPYRRESELNVTIRVININDNPPLFEKTSCRGMVSRDFPVNRTIITLSAIDMDELGMVKYKILSGNELGYFKLNPDSGALLLQRSFTAETLRSGIFSLKVVATDGERSSDPAFVNVTVVRGGMPPKGFTCKETRVAQLLAEKMLTKASSIAGPKSDDRNMYIFSLNNQAPQFEALPTSILVREDLAPGASVFQVRARDGDSGFNGRVLFSISDGNKENSFNIDMDNGLITVFQPLDREQLDRYFLNITIYDQGIPTMSSWRLLTVIIEDANDNDPRFYQDNYSAVVAENSAIGSEVITITAFDKDMGQNGQLSFIMLTNIPHFGIDSITGTVFVASTLDRETFPTFVLKIEVKDKAEKGTRRSSVTTLSVIVEDVNDCSPAFIPSSYSARVPEDLPSGTVITWVQAQDPDIGPGGQVQYSLINDFNGTFEVGHINSVSGILRIRKELDFETKQFFNLTILAEDRGTPRLQNQTFVEVEVVDVNENLYAPYFPDFAVRGSVKENSRAGTSVLPVTAKDDDNGRDGTLRYSIRGGSGLGTFTIDEDTGMIYTAGILDCETKDSYWLTVVATDRGATPLSASVEVFIEIEDVNDNAPLTSDPIYHPVIMENSPKDVSVIQIQAQDPDLSTKPSRLSYRITAGNPQNFFSINPRTGLITTTARKLDREQQAEHFLEVHPVTTRQSTVWVIVHIEDENDNRPTFPEATYRISLPERDRNRRVEPVYRVFAYDRDSGANSNITYSITDGNEEDNYSIDPKTAMVSSKKMVPAGSYDILTIKAEDNGDPPLWSSVKLFIEWIRKPIPSKMPLLFTQRHYNFSVPESTAVAQPVGVVAVSQLNTPVWFNIIGNFDMQFDLQVGVGTLVVAKPLDAEVQSVYNMTVQVTDGTSFATAQVFIRVQDSNDNPPVFSQPTYDVTVSEDAPADMELLRVRATDIDERARLSFSMYASVDPGSMRLFRVSPGTGVIYTADRLDYEARTQHILTVMVKDQEFPFNRDLARIVVAVEDINDNVPFFTRTTYDAVVYETSPAGYSVLQVTALDKDSGINGQLTYSIEAGNTRGVFIIDNATGLISIAKDLDITSVGFYTLTVRVTDNGFPPLSATALVRISLMLSDFSKPKFFQKEYQVMENSNSGTHVTTVTALSRSPLIFDITRGNEERSFSINQHTGVITTRKTLDFEQTASYFLMVRALSMAGVEASAAVIVQVGDINDNPPEFLQIRYVGRVSEAALVNSVVLGEDGNPLVIQATDKDRNHNAMLVFQIIDETARMFFSVDSGTGSIRTIANLDYETFSEFLFRVQVQDSGEPSLCADSPAEVFIKVININDSPPKFSQEIYETILLLPTYVGVEVLRIEALDPDMIPGESTTPKLYYSLVDSSMEYFFVDRYSGVVTVANRNLSKERYRFNVRVWDGRFSSIASVIVFVKDAMDSDLLFPVPVFSGSISENVSNVTLVTIVNTVGHRLNEPLKYTLLNPGGRFAIRPTCGAVLTTGEPFDREEKESYELVVEVSREDEVLKVARVTVQVQVEDVNDNVPEFVNLPYYAAVQVEAVPGSVIFRVSAVDRDYGPNGEVTYSLKMQQRNFEINPVTGELILKRAFGANLSNTEYKLTVVATDGGFPRLSSEVQLPVTVVNKAMPVFDKSFYGVTVREDVAIFTSVLCINASSPEGQEIIFTITDGDPMVQFDIGFDTGIITVIYPLDYETIQYYRLTVKAADTLTGAKSEVDVDIVVLDVNDNPPEFQNSSYACVLSENSMTGTSVLQVFAQDQDSEKNAAVTYQILSDMYNSTDFFQIDSSSGSVFTARMLDYELMQYYNFIVRATDSGEPALSSDVSVTVTVTDTNDTPPNFSQALYEAFVSELAPRGHFVVCVQASDADICDAQKLRYSILSGNEKMTFMMEPHMGVIRLSNKRRQGMKLSYQLNVSVSDGVFTNSAQVVVRVLGANLYSPVFSQRFYLAEVPENSSPGSRVIQVILATDEDSGLNGQITYSFINDLGKSQFTIDADGVISTVEMLDRENPLNKDMVLTVMALDGGGRASFCTVRVVLADENDNAPKFRAVEYRMSIKANVAKGSLVTQIQATDPDAGSNGRITYSLYSEARLSLVDVLEVNSGWMMTKSTVDHLQGTVLSFFVKATDGGSPPKHSLVSAFIHVVPPDAYVPSFSQPQYSFTIPEDTSVGTALGSVYLGPGQVGFFTAVGGETLDSNQGETFMVEKETGLIRLLKPLDYEDVNIYRFKVAAMTRRDLTESVTTVDVEVKILDVNDNQPAFETKAYVATVMEGMPAGTRVIQVRALDPDWGSNGQVAITTSSVFAIDSKTGWITTVGQMDHEACASYSFEVVASDLAELLPLSSSAVVTITVSDINDNPPLFDRDFYRGAVKESDPLGEVVAVLKTKDQDGTDQNRLVSFYITGGNQRGVFALAVVQGEWKVYVSGLLDREQQDYYLLNITASDGLYVAHTAVEVTVMDANDNSPICKQVREEDMKRWCILISKLSDVLPCLYFDQLIKS</sequence>
<dbReference type="Pfam" id="PF00028">
    <property type="entry name" value="Cadherin"/>
    <property type="match status" value="22"/>
</dbReference>
<feature type="domain" description="Cadherin" evidence="13">
    <location>
        <begin position="1064"/>
        <end position="1169"/>
    </location>
</feature>
<evidence type="ECO:0000313" key="15">
    <source>
        <dbReference type="Proteomes" id="UP000694383"/>
    </source>
</evidence>
<dbReference type="FunFam" id="2.60.40.60:FF:000165">
    <property type="entry name" value="FAT atypical cadherin 3"/>
    <property type="match status" value="1"/>
</dbReference>
<dbReference type="Gene3D" id="2.60.40.60">
    <property type="entry name" value="Cadherins"/>
    <property type="match status" value="25"/>
</dbReference>
<feature type="domain" description="Cadherin" evidence="13">
    <location>
        <begin position="2102"/>
        <end position="2206"/>
    </location>
</feature>
<evidence type="ECO:0000256" key="4">
    <source>
        <dbReference type="ARBA" id="ARBA00022729"/>
    </source>
</evidence>
<dbReference type="GO" id="GO:0009653">
    <property type="term" value="P:anatomical structure morphogenesis"/>
    <property type="evidence" value="ECO:0007669"/>
    <property type="project" value="UniProtKB-ARBA"/>
</dbReference>
<feature type="domain" description="Cadherin" evidence="13">
    <location>
        <begin position="437"/>
        <end position="541"/>
    </location>
</feature>
<feature type="domain" description="Cadherin" evidence="13">
    <location>
        <begin position="1893"/>
        <end position="1999"/>
    </location>
</feature>
<feature type="domain" description="Cadherin" evidence="13">
    <location>
        <begin position="13"/>
        <end position="78"/>
    </location>
</feature>
<dbReference type="GO" id="GO:0016342">
    <property type="term" value="C:catenin complex"/>
    <property type="evidence" value="ECO:0007669"/>
    <property type="project" value="TreeGrafter"/>
</dbReference>
<dbReference type="GO" id="GO:0016477">
    <property type="term" value="P:cell migration"/>
    <property type="evidence" value="ECO:0007669"/>
    <property type="project" value="TreeGrafter"/>
</dbReference>
<dbReference type="FunFam" id="2.60.40.60:FF:000052">
    <property type="entry name" value="FAT atypical cadherin 1"/>
    <property type="match status" value="1"/>
</dbReference>
<dbReference type="PANTHER" id="PTHR24027:SF423">
    <property type="entry name" value="PROTOCADHERIN-16"/>
    <property type="match status" value="1"/>
</dbReference>
<protein>
    <submittedName>
        <fullName evidence="14">FAT atypical cadherin 3b</fullName>
    </submittedName>
</protein>
<feature type="domain" description="Cadherin" evidence="13">
    <location>
        <begin position="1588"/>
        <end position="1689"/>
    </location>
</feature>
<keyword evidence="6 12" id="KW-0106">Calcium</keyword>
<name>A0A8C7Y2Y9_9TELE</name>
<keyword evidence="8" id="KW-1133">Transmembrane helix</keyword>
<feature type="domain" description="Cadherin" evidence="13">
    <location>
        <begin position="79"/>
        <end position="184"/>
    </location>
</feature>
<reference evidence="14" key="1">
    <citation type="submission" date="2025-08" db="UniProtKB">
        <authorList>
            <consortium name="Ensembl"/>
        </authorList>
    </citation>
    <scope>IDENTIFICATION</scope>
</reference>
<feature type="domain" description="Cadherin" evidence="13">
    <location>
        <begin position="332"/>
        <end position="436"/>
    </location>
</feature>
<feature type="domain" description="Cadherin" evidence="13">
    <location>
        <begin position="2207"/>
        <end position="2418"/>
    </location>
</feature>
<feature type="domain" description="Cadherin" evidence="13">
    <location>
        <begin position="185"/>
        <end position="286"/>
    </location>
</feature>
<keyword evidence="4" id="KW-0732">Signal</keyword>
<dbReference type="FunFam" id="2.60.40.60:FF:000053">
    <property type="entry name" value="FAT atypical cadherin 3"/>
    <property type="match status" value="1"/>
</dbReference>
<keyword evidence="11" id="KW-0325">Glycoprotein</keyword>
<evidence type="ECO:0000256" key="10">
    <source>
        <dbReference type="ARBA" id="ARBA00023157"/>
    </source>
</evidence>
<dbReference type="FunFam" id="2.60.40.60:FF:000021">
    <property type="entry name" value="FAT atypical cadherin 1"/>
    <property type="match status" value="2"/>
</dbReference>
<keyword evidence="7" id="KW-0130">Cell adhesion</keyword>
<dbReference type="FunFam" id="2.60.40.60:FF:000080">
    <property type="entry name" value="FAT atypical cadherin 1"/>
    <property type="match status" value="1"/>
</dbReference>
<keyword evidence="3" id="KW-0812">Transmembrane</keyword>
<evidence type="ECO:0000256" key="3">
    <source>
        <dbReference type="ARBA" id="ARBA00022692"/>
    </source>
</evidence>
<dbReference type="FunFam" id="2.60.40.60:FF:000065">
    <property type="entry name" value="FAT atypical cadherin 1"/>
    <property type="match status" value="1"/>
</dbReference>
<dbReference type="FunFam" id="2.60.40.60:FF:000061">
    <property type="entry name" value="FAT atypical cadherin 3"/>
    <property type="match status" value="2"/>
</dbReference>
<feature type="domain" description="Cadherin" evidence="13">
    <location>
        <begin position="1485"/>
        <end position="1592"/>
    </location>
</feature>
<dbReference type="FunFam" id="2.60.40.60:FF:000041">
    <property type="entry name" value="FAT atypical cadherin 1"/>
    <property type="match status" value="1"/>
</dbReference>
<feature type="domain" description="Cadherin" evidence="13">
    <location>
        <begin position="1280"/>
        <end position="1370"/>
    </location>
</feature>
<dbReference type="GO" id="GO:0005509">
    <property type="term" value="F:calcium ion binding"/>
    <property type="evidence" value="ECO:0007669"/>
    <property type="project" value="UniProtKB-UniRule"/>
</dbReference>
<dbReference type="PROSITE" id="PS50268">
    <property type="entry name" value="CADHERIN_2"/>
    <property type="match status" value="23"/>
</dbReference>
<dbReference type="GO" id="GO:0008013">
    <property type="term" value="F:beta-catenin binding"/>
    <property type="evidence" value="ECO:0007669"/>
    <property type="project" value="TreeGrafter"/>
</dbReference>
<dbReference type="GO" id="GO:0007156">
    <property type="term" value="P:homophilic cell adhesion via plasma membrane adhesion molecules"/>
    <property type="evidence" value="ECO:0007669"/>
    <property type="project" value="InterPro"/>
</dbReference>
<dbReference type="GeneTree" id="ENSGT00940000154981"/>
<evidence type="ECO:0000313" key="14">
    <source>
        <dbReference type="Ensembl" id="ENSOSIP00000022557.1"/>
    </source>
</evidence>
<proteinExistence type="predicted"/>
<dbReference type="Proteomes" id="UP000694383">
    <property type="component" value="Unplaced"/>
</dbReference>
<feature type="domain" description="Cadherin" evidence="13">
    <location>
        <begin position="1371"/>
        <end position="1484"/>
    </location>
</feature>
<dbReference type="InterPro" id="IPR039808">
    <property type="entry name" value="Cadherin"/>
</dbReference>
<evidence type="ECO:0000256" key="7">
    <source>
        <dbReference type="ARBA" id="ARBA00022889"/>
    </source>
</evidence>
<dbReference type="FunFam" id="2.60.40.60:FF:000071">
    <property type="entry name" value="FAT atypical cadherin 1"/>
    <property type="match status" value="1"/>
</dbReference>
<dbReference type="FunFam" id="2.60.40.60:FF:000035">
    <property type="entry name" value="Protocadherin Fat 3"/>
    <property type="match status" value="1"/>
</dbReference>
<evidence type="ECO:0000256" key="12">
    <source>
        <dbReference type="PROSITE-ProRule" id="PRU00043"/>
    </source>
</evidence>
<dbReference type="PRINTS" id="PR00205">
    <property type="entry name" value="CADHERIN"/>
</dbReference>
<feature type="domain" description="Cadherin" evidence="13">
    <location>
        <begin position="658"/>
        <end position="755"/>
    </location>
</feature>
<feature type="domain" description="Cadherin" evidence="13">
    <location>
        <begin position="1792"/>
        <end position="1892"/>
    </location>
</feature>
<feature type="domain" description="Cadherin" evidence="13">
    <location>
        <begin position="756"/>
        <end position="858"/>
    </location>
</feature>
<dbReference type="FunFam" id="2.60.40.60:FF:000039">
    <property type="entry name" value="FAT atypical cadherin 3"/>
    <property type="match status" value="1"/>
</dbReference>
<dbReference type="PANTHER" id="PTHR24027">
    <property type="entry name" value="CADHERIN-23"/>
    <property type="match status" value="1"/>
</dbReference>
<reference evidence="14" key="2">
    <citation type="submission" date="2025-09" db="UniProtKB">
        <authorList>
            <consortium name="Ensembl"/>
        </authorList>
    </citation>
    <scope>IDENTIFICATION</scope>
</reference>
<accession>A0A8C7Y2Y9</accession>
<feature type="domain" description="Cadherin" evidence="13">
    <location>
        <begin position="1690"/>
        <end position="1791"/>
    </location>
</feature>
<evidence type="ECO:0000256" key="2">
    <source>
        <dbReference type="ARBA" id="ARBA00022536"/>
    </source>
</evidence>
<dbReference type="SUPFAM" id="SSF49313">
    <property type="entry name" value="Cadherin-like"/>
    <property type="match status" value="25"/>
</dbReference>
<dbReference type="FunFam" id="2.60.40.60:FF:000051">
    <property type="entry name" value="FAT atypical cadherin 1"/>
    <property type="match status" value="1"/>
</dbReference>
<keyword evidence="15" id="KW-1185">Reference proteome</keyword>
<evidence type="ECO:0000256" key="5">
    <source>
        <dbReference type="ARBA" id="ARBA00022737"/>
    </source>
</evidence>
<dbReference type="FunFam" id="2.60.40.60:FF:000032">
    <property type="entry name" value="FAT atypical cadherin 1"/>
    <property type="match status" value="1"/>
</dbReference>
<dbReference type="Ensembl" id="ENSOSIT00000023831.1">
    <property type="protein sequence ID" value="ENSOSIP00000022557.1"/>
    <property type="gene ID" value="ENSOSIG00000011626.1"/>
</dbReference>
<evidence type="ECO:0000256" key="6">
    <source>
        <dbReference type="ARBA" id="ARBA00022837"/>
    </source>
</evidence>
<evidence type="ECO:0000256" key="1">
    <source>
        <dbReference type="ARBA" id="ARBA00004167"/>
    </source>
</evidence>
<evidence type="ECO:0000256" key="8">
    <source>
        <dbReference type="ARBA" id="ARBA00022989"/>
    </source>
</evidence>
<feature type="domain" description="Cadherin" evidence="13">
    <location>
        <begin position="542"/>
        <end position="650"/>
    </location>
</feature>
<dbReference type="FunFam" id="2.60.40.60:FF:000037">
    <property type="entry name" value="FAT atypical cadherin 1"/>
    <property type="match status" value="1"/>
</dbReference>
<evidence type="ECO:0000256" key="9">
    <source>
        <dbReference type="ARBA" id="ARBA00023136"/>
    </source>
</evidence>
<dbReference type="CDD" id="cd11304">
    <property type="entry name" value="Cadherin_repeat"/>
    <property type="match status" value="25"/>
</dbReference>
<dbReference type="FunFam" id="2.60.40.60:FF:000059">
    <property type="entry name" value="FAT atypical cadherin 3"/>
    <property type="match status" value="1"/>
</dbReference>
<dbReference type="FunFam" id="2.60.40.60:FF:000026">
    <property type="entry name" value="FAT atypical cadherin 1"/>
    <property type="match status" value="2"/>
</dbReference>
<feature type="domain" description="Cadherin" evidence="13">
    <location>
        <begin position="2419"/>
        <end position="2519"/>
    </location>
</feature>
<keyword evidence="9" id="KW-0472">Membrane</keyword>
<dbReference type="PROSITE" id="PS00232">
    <property type="entry name" value="CADHERIN_1"/>
    <property type="match status" value="10"/>
</dbReference>
<evidence type="ECO:0000256" key="11">
    <source>
        <dbReference type="ARBA" id="ARBA00023180"/>
    </source>
</evidence>
<feature type="domain" description="Cadherin" evidence="13">
    <location>
        <begin position="2000"/>
        <end position="2101"/>
    </location>
</feature>
<keyword evidence="2" id="KW-0245">EGF-like domain</keyword>
<comment type="subcellular location">
    <subcellularLocation>
        <location evidence="1">Membrane</location>
        <topology evidence="1">Single-pass membrane protein</topology>
    </subcellularLocation>
</comment>
<feature type="domain" description="Cadherin" evidence="13">
    <location>
        <begin position="859"/>
        <end position="1063"/>
    </location>
</feature>
<dbReference type="InterPro" id="IPR020894">
    <property type="entry name" value="Cadherin_CS"/>
</dbReference>
<feature type="domain" description="Cadherin" evidence="13">
    <location>
        <begin position="2520"/>
        <end position="2624"/>
    </location>
</feature>
<keyword evidence="10" id="KW-1015">Disulfide bond</keyword>
<feature type="domain" description="Cadherin" evidence="13">
    <location>
        <begin position="1170"/>
        <end position="1274"/>
    </location>
</feature>
<dbReference type="SMART" id="SM00112">
    <property type="entry name" value="CA"/>
    <property type="match status" value="25"/>
</dbReference>
<dbReference type="FunFam" id="2.60.40.60:FF:000066">
    <property type="entry name" value="FAT atypical cadherin 1"/>
    <property type="match status" value="1"/>
</dbReference>
<organism evidence="14 15">
    <name type="scientific">Oryzias sinensis</name>
    <name type="common">Chinese medaka</name>
    <dbReference type="NCBI Taxonomy" id="183150"/>
    <lineage>
        <taxon>Eukaryota</taxon>
        <taxon>Metazoa</taxon>
        <taxon>Chordata</taxon>
        <taxon>Craniata</taxon>
        <taxon>Vertebrata</taxon>
        <taxon>Euteleostomi</taxon>
        <taxon>Actinopterygii</taxon>
        <taxon>Neopterygii</taxon>
        <taxon>Teleostei</taxon>
        <taxon>Neoteleostei</taxon>
        <taxon>Acanthomorphata</taxon>
        <taxon>Ovalentaria</taxon>
        <taxon>Atherinomorphae</taxon>
        <taxon>Beloniformes</taxon>
        <taxon>Adrianichthyidae</taxon>
        <taxon>Oryziinae</taxon>
        <taxon>Oryzias</taxon>
    </lineage>
</organism>
<evidence type="ECO:0000259" key="13">
    <source>
        <dbReference type="PROSITE" id="PS50268"/>
    </source>
</evidence>
<keyword evidence="5" id="KW-0677">Repeat</keyword>
<dbReference type="InterPro" id="IPR002126">
    <property type="entry name" value="Cadherin-like_dom"/>
</dbReference>